<dbReference type="EMBL" id="KV453913">
    <property type="protein sequence ID" value="ODV78629.1"/>
    <property type="molecule type" value="Genomic_DNA"/>
</dbReference>
<evidence type="ECO:0000256" key="3">
    <source>
        <dbReference type="ARBA" id="ARBA00022664"/>
    </source>
</evidence>
<evidence type="ECO:0000256" key="6">
    <source>
        <dbReference type="SAM" id="MobiDB-lite"/>
    </source>
</evidence>
<dbReference type="Pfam" id="PF03343">
    <property type="entry name" value="SART-1"/>
    <property type="match status" value="1"/>
</dbReference>
<evidence type="ECO:0008006" key="9">
    <source>
        <dbReference type="Google" id="ProtNLM"/>
    </source>
</evidence>
<feature type="region of interest" description="Disordered" evidence="6">
    <location>
        <begin position="408"/>
        <end position="440"/>
    </location>
</feature>
<evidence type="ECO:0000256" key="1">
    <source>
        <dbReference type="ARBA" id="ARBA00004123"/>
    </source>
</evidence>
<comment type="subcellular location">
    <subcellularLocation>
        <location evidence="1">Nucleus</location>
    </subcellularLocation>
</comment>
<feature type="compositionally biased region" description="Basic and acidic residues" evidence="6">
    <location>
        <begin position="408"/>
        <end position="426"/>
    </location>
</feature>
<dbReference type="RefSeq" id="XP_020063751.1">
    <property type="nucleotide sequence ID" value="XM_020210186.1"/>
</dbReference>
<dbReference type="OrthoDB" id="5583at2759"/>
<organism evidence="7 8">
    <name type="scientific">Suhomyces tanzawaensis NRRL Y-17324</name>
    <dbReference type="NCBI Taxonomy" id="984487"/>
    <lineage>
        <taxon>Eukaryota</taxon>
        <taxon>Fungi</taxon>
        <taxon>Dikarya</taxon>
        <taxon>Ascomycota</taxon>
        <taxon>Saccharomycotina</taxon>
        <taxon>Pichiomycetes</taxon>
        <taxon>Debaryomycetaceae</taxon>
        <taxon>Suhomyces</taxon>
    </lineage>
</organism>
<dbReference type="PANTHER" id="PTHR14152:SF5">
    <property type="entry name" value="U4_U6.U5 TRI-SNRNP-ASSOCIATED PROTEIN 1"/>
    <property type="match status" value="1"/>
</dbReference>
<dbReference type="GO" id="GO:0046540">
    <property type="term" value="C:U4/U6 x U5 tri-snRNP complex"/>
    <property type="evidence" value="ECO:0007669"/>
    <property type="project" value="InterPro"/>
</dbReference>
<feature type="region of interest" description="Disordered" evidence="6">
    <location>
        <begin position="29"/>
        <end position="52"/>
    </location>
</feature>
<feature type="region of interest" description="Disordered" evidence="6">
    <location>
        <begin position="583"/>
        <end position="607"/>
    </location>
</feature>
<reference evidence="8" key="1">
    <citation type="submission" date="2016-05" db="EMBL/GenBank/DDBJ databases">
        <title>Comparative genomics of biotechnologically important yeasts.</title>
        <authorList>
            <consortium name="DOE Joint Genome Institute"/>
            <person name="Riley R."/>
            <person name="Haridas S."/>
            <person name="Wolfe K.H."/>
            <person name="Lopes M.R."/>
            <person name="Hittinger C.T."/>
            <person name="Goker M."/>
            <person name="Salamov A."/>
            <person name="Wisecaver J."/>
            <person name="Long T.M."/>
            <person name="Aerts A.L."/>
            <person name="Barry K."/>
            <person name="Choi C."/>
            <person name="Clum A."/>
            <person name="Coughlan A.Y."/>
            <person name="Deshpande S."/>
            <person name="Douglass A.P."/>
            <person name="Hanson S.J."/>
            <person name="Klenk H.-P."/>
            <person name="Labutti K."/>
            <person name="Lapidus A."/>
            <person name="Lindquist E."/>
            <person name="Lipzen A."/>
            <person name="Meier-Kolthoff J.P."/>
            <person name="Ohm R.A."/>
            <person name="Otillar R.P."/>
            <person name="Pangilinan J."/>
            <person name="Peng Y."/>
            <person name="Rokas A."/>
            <person name="Rosa C.A."/>
            <person name="Scheuner C."/>
            <person name="Sibirny A.A."/>
            <person name="Slot J.C."/>
            <person name="Stielow J.B."/>
            <person name="Sun H."/>
            <person name="Kurtzman C.P."/>
            <person name="Blackwell M."/>
            <person name="Grigoriev I.V."/>
            <person name="Jeffries T.W."/>
        </authorList>
    </citation>
    <scope>NUCLEOTIDE SEQUENCE [LARGE SCALE GENOMIC DNA]</scope>
    <source>
        <strain evidence="8">NRRL Y-17324</strain>
    </source>
</reference>
<protein>
    <recommendedName>
        <fullName evidence="9">SART-1 protein</fullName>
    </recommendedName>
</protein>
<dbReference type="GeneID" id="30984322"/>
<dbReference type="PANTHER" id="PTHR14152">
    <property type="entry name" value="SQUAMOUS CELL CARCINOMA ANTIGEN RECOGNISED BY CYTOTOXIC T LYMPHOCYTES"/>
    <property type="match status" value="1"/>
</dbReference>
<accession>A0A1E4SGI5</accession>
<dbReference type="STRING" id="984487.A0A1E4SGI5"/>
<keyword evidence="4" id="KW-0508">mRNA splicing</keyword>
<feature type="compositionally biased region" description="Basic and acidic residues" evidence="6">
    <location>
        <begin position="595"/>
        <end position="607"/>
    </location>
</feature>
<evidence type="ECO:0000313" key="7">
    <source>
        <dbReference type="EMBL" id="ODV78629.1"/>
    </source>
</evidence>
<keyword evidence="5" id="KW-0539">Nucleus</keyword>
<keyword evidence="3" id="KW-0507">mRNA processing</keyword>
<dbReference type="Proteomes" id="UP000094285">
    <property type="component" value="Unassembled WGS sequence"/>
</dbReference>
<name>A0A1E4SGI5_9ASCO</name>
<comment type="similarity">
    <text evidence="2">Belongs to the SNU66/SART1 family.</text>
</comment>
<dbReference type="Pfam" id="PF19252">
    <property type="entry name" value="HIND"/>
    <property type="match status" value="2"/>
</dbReference>
<dbReference type="InterPro" id="IPR005011">
    <property type="entry name" value="SNU66/SART1"/>
</dbReference>
<evidence type="ECO:0000256" key="2">
    <source>
        <dbReference type="ARBA" id="ARBA00006076"/>
    </source>
</evidence>
<dbReference type="GO" id="GO:0045292">
    <property type="term" value="P:mRNA cis splicing, via spliceosome"/>
    <property type="evidence" value="ECO:0007669"/>
    <property type="project" value="TreeGrafter"/>
</dbReference>
<dbReference type="AlphaFoldDB" id="A0A1E4SGI5"/>
<sequence>MVQEISLSLEETNKLRISIGLKPISVEAAETAPSTTTKEAPLTSESKPELTIEETNRLRASLGLKPIPLEEAASLVEAPIGENKPTNDDQVKLRLLDAKERLKRKGKTLLDDDQEVSQDDWLANLGIPAPKKAKTSKKVSPSHDLSGVKIGHNARELADVDGEIFTLKDSDLLEEENGELNNEELIRQAKLKKDLREKKMADNIKFNGRSYKFEDSEDEETERVLQELVVTGSTIKIPEKTTEIPKERDNKIALGSLFDDDVDAEKVEPVKMKKLKKRPKMKLKLNSRSATINNEELGMKTVELQSFDDSVGDEEAQLQEMISNRIKFKQSKRSKLTPEQIANDVVLSKRWELENQLEGELYANNTVYNDIADFLNSLTGSVLEVPEEDDYDEIKTETLASTTSIKKEVDVPQTQDEAKEETKLEEAGEESVAPDSTPTFNKGLASTLNFLKSRKIIDASTQQQQHESKMRREAAKEAELLRIKISIEERLLKEEFELDKAFLNLPKAERAEVLERALDQRLREKNIISDAPARGKYAQKSQSSRLDSYNPQVKLSYKDDTGVELDTKGAFKYLSHQFHGVGPGNSKVEKKLKKVKEERESTSETII</sequence>
<dbReference type="GO" id="GO:0000481">
    <property type="term" value="P:maturation of 5S rRNA"/>
    <property type="evidence" value="ECO:0007669"/>
    <property type="project" value="TreeGrafter"/>
</dbReference>
<keyword evidence="8" id="KW-1185">Reference proteome</keyword>
<evidence type="ECO:0000256" key="4">
    <source>
        <dbReference type="ARBA" id="ARBA00023187"/>
    </source>
</evidence>
<gene>
    <name evidence="7" type="ORF">CANTADRAFT_53271</name>
</gene>
<proteinExistence type="inferred from homology"/>
<dbReference type="InterPro" id="IPR045347">
    <property type="entry name" value="HIND"/>
</dbReference>
<evidence type="ECO:0000256" key="5">
    <source>
        <dbReference type="ARBA" id="ARBA00023242"/>
    </source>
</evidence>
<evidence type="ECO:0000313" key="8">
    <source>
        <dbReference type="Proteomes" id="UP000094285"/>
    </source>
</evidence>